<dbReference type="AlphaFoldDB" id="A0A4Q1HKH5"/>
<evidence type="ECO:0000313" key="2">
    <source>
        <dbReference type="Proteomes" id="UP000290849"/>
    </source>
</evidence>
<reference evidence="1 2" key="1">
    <citation type="journal article" date="2017" name="Int. J. Syst. Evol. Microbiol.">
        <title>Achromobacter aloeverae sp. nov., isolated from the root of Aloe vera (L.) Burm.f.</title>
        <authorList>
            <person name="Kuncharoen N."/>
            <person name="Muramatsu Y."/>
            <person name="Shibata C."/>
            <person name="Kamakura Y."/>
            <person name="Nakagawa Y."/>
            <person name="Tanasupawat S."/>
        </authorList>
    </citation>
    <scope>NUCLEOTIDE SEQUENCE [LARGE SCALE GENOMIC DNA]</scope>
    <source>
        <strain evidence="1 2">AVA-1</strain>
    </source>
</reference>
<evidence type="ECO:0008006" key="3">
    <source>
        <dbReference type="Google" id="ProtNLM"/>
    </source>
</evidence>
<dbReference type="OrthoDB" id="3181392at2"/>
<name>A0A4Q1HKH5_9BURK</name>
<keyword evidence="2" id="KW-1185">Reference proteome</keyword>
<accession>A0A4Q1HKH5</accession>
<dbReference type="EMBL" id="PYAL01000003">
    <property type="protein sequence ID" value="RXN90449.1"/>
    <property type="molecule type" value="Genomic_DNA"/>
</dbReference>
<organism evidence="1 2">
    <name type="scientific">Achromobacter aloeverae</name>
    <dbReference type="NCBI Taxonomy" id="1750518"/>
    <lineage>
        <taxon>Bacteria</taxon>
        <taxon>Pseudomonadati</taxon>
        <taxon>Pseudomonadota</taxon>
        <taxon>Betaproteobacteria</taxon>
        <taxon>Burkholderiales</taxon>
        <taxon>Alcaligenaceae</taxon>
        <taxon>Achromobacter</taxon>
    </lineage>
</organism>
<protein>
    <recommendedName>
        <fullName evidence="3">Type IV toxin-antitoxin system AbiEi family antitoxin domain-containing protein</fullName>
    </recommendedName>
</protein>
<dbReference type="Proteomes" id="UP000290849">
    <property type="component" value="Unassembled WGS sequence"/>
</dbReference>
<sequence>MSASQAIRERIAAHAPGEPFTPAMFAGLGSRAAIDQTLMRLAKAGAIERIGHGLYVVPAAGRFGVKAAPSAEKVAQVVADAKGESLEIHGAEAARRLGLTTQMPAQAAFYTTGPSREIRLGKMTLKLQHAASRKLVLAGRPAGQALSALWYLGREQVTENTFRTIAEKLPRSEFQALRAVKASMPAWMVHALSSYERTQISPSPTDPLL</sequence>
<gene>
    <name evidence="1" type="ORF">C7R54_13185</name>
</gene>
<evidence type="ECO:0000313" key="1">
    <source>
        <dbReference type="EMBL" id="RXN90449.1"/>
    </source>
</evidence>
<comment type="caution">
    <text evidence="1">The sequence shown here is derived from an EMBL/GenBank/DDBJ whole genome shotgun (WGS) entry which is preliminary data.</text>
</comment>
<proteinExistence type="predicted"/>
<dbReference type="Pfam" id="PF19570">
    <property type="entry name" value="DUF6088"/>
    <property type="match status" value="1"/>
</dbReference>
<dbReference type="InterPro" id="IPR045738">
    <property type="entry name" value="DUF6088"/>
</dbReference>
<dbReference type="RefSeq" id="WP_129150880.1">
    <property type="nucleotide sequence ID" value="NZ_JBHSDO010000014.1"/>
</dbReference>